<sequence>MLANACSADKSVLGRDYISGRALLLLWLGAFSYALILALVLQKLVLPMMPSMHAGHGLMRDDAIYFHSVAVEMAERIRMYGWGEWRLIASGSSAGNVGLLAALYALLGNEPAFFLPLTSAFHALGAVLILLIALQLLPAREGLYAGFVAGFLFLAFPSALVWFGQNHKDSFLIAGFLLTLLAFLRCFDCSGGYRFLWGVALFLLGLVLVAIMRPHLVRIYLVAYSCAILCLFFVSVVFRGKAWGLGQGRAAFLICLGFIFMSFLPSSGSLAEQDLRNVEGNFLAGWQWRPSEYLPARLDSLLEKVSAIRVHLINYGISVEAGSIIDADVRPETAAHAIGYFPRALLVGVFAPFPEFWVEKFALPRVIGALEALIFYLFFPGVIFLALRHMSNKLFVCLVVLGVVLVVNSFVSPNVGSLHRVRYGQWLVVLLIGVCGWAVFIREAVSRLRAASSSSVVEKVVVNNHASTPDASRAVGAGVLVMMVSLVGFLGLLVRDLLLIDKVGFGISLDSYYLAIMLPTFFVSLFSVPLGDAFSARVSAIPDRLQVQRMIAGMSTLTLLLFALLAVGMLFFAREILLVFAPGGDIDLTVNLFPVALLLLVFSGVIVVANSVLNVHGRPVMAASAQLAVPAVVVAFILAANKESVVVAAMVGMAAGQVANLLLLAYFLRRCGFSLVPGSLWGLQREYGMLQNLKWLVLCALLTGAAVPMNYWFAGQIGVGALSTWALGSKLVQISSLLGAALMTAVFVPYMSKVVALGLSSRVRDDIFVSLVIGGWGSAIVIIGIFVFAEPMVYAFLSGVDDLGVAERLIGIVKLGALQIPYALSAILLFKLCAVSSVSLRAAGAALVGFVVSLLLNILLVPVVGLVGLALSWTLSSLVATLVVIGMTREQSHLSAFNILLLLATWIVLGGLAAAIHFRSWFGGCAVLFLAILVVFFQLRLVLRQRLVVTAPSV</sequence>
<keyword evidence="5" id="KW-0573">Peptidoglycan synthesis</keyword>
<keyword evidence="7 10" id="KW-0472">Membrane</keyword>
<feature type="transmembrane region" description="Helical" evidence="10">
    <location>
        <begin position="366"/>
        <end position="387"/>
    </location>
</feature>
<comment type="function">
    <text evidence="8">Involved in peptidoglycan biosynthesis. Transports lipid-linked peptidoglycan precursors from the inner to the outer leaflet of the cytoplasmic membrane.</text>
</comment>
<feature type="transmembrane region" description="Helical" evidence="10">
    <location>
        <begin position="170"/>
        <end position="187"/>
    </location>
</feature>
<accession>A0A2V4L6F2</accession>
<feature type="transmembrane region" description="Helical" evidence="10">
    <location>
        <begin position="250"/>
        <end position="271"/>
    </location>
</feature>
<dbReference type="GO" id="GO:0008360">
    <property type="term" value="P:regulation of cell shape"/>
    <property type="evidence" value="ECO:0007669"/>
    <property type="project" value="UniProtKB-KW"/>
</dbReference>
<feature type="transmembrane region" description="Helical" evidence="10">
    <location>
        <begin position="695"/>
        <end position="714"/>
    </location>
</feature>
<dbReference type="OrthoDB" id="7055338at2"/>
<feature type="transmembrane region" description="Helical" evidence="10">
    <location>
        <begin position="645"/>
        <end position="668"/>
    </location>
</feature>
<feature type="transmembrane region" description="Helical" evidence="10">
    <location>
        <begin position="219"/>
        <end position="238"/>
    </location>
</feature>
<dbReference type="EMBL" id="QJRX01000001">
    <property type="protein sequence ID" value="PYC29545.1"/>
    <property type="molecule type" value="Genomic_DNA"/>
</dbReference>
<dbReference type="GO" id="GO:0005886">
    <property type="term" value="C:plasma membrane"/>
    <property type="evidence" value="ECO:0007669"/>
    <property type="project" value="UniProtKB-SubCell"/>
</dbReference>
<feature type="transmembrane region" description="Helical" evidence="10">
    <location>
        <begin position="592"/>
        <end position="613"/>
    </location>
</feature>
<feature type="transmembrane region" description="Helical" evidence="10">
    <location>
        <begin position="897"/>
        <end position="915"/>
    </location>
</feature>
<evidence type="ECO:0000256" key="3">
    <source>
        <dbReference type="ARBA" id="ARBA00022692"/>
    </source>
</evidence>
<dbReference type="AlphaFoldDB" id="A0A2V4L6F2"/>
<evidence type="ECO:0000256" key="4">
    <source>
        <dbReference type="ARBA" id="ARBA00022960"/>
    </source>
</evidence>
<evidence type="ECO:0000256" key="9">
    <source>
        <dbReference type="ARBA" id="ARBA00061532"/>
    </source>
</evidence>
<feature type="transmembrane region" description="Helical" evidence="10">
    <location>
        <begin position="734"/>
        <end position="755"/>
    </location>
</feature>
<feature type="transmembrane region" description="Helical" evidence="10">
    <location>
        <begin position="194"/>
        <end position="213"/>
    </location>
</feature>
<feature type="transmembrane region" description="Helical" evidence="10">
    <location>
        <begin position="423"/>
        <end position="441"/>
    </location>
</feature>
<dbReference type="Pfam" id="PF03023">
    <property type="entry name" value="MurJ"/>
    <property type="match status" value="1"/>
</dbReference>
<feature type="transmembrane region" description="Helical" evidence="10">
    <location>
        <begin position="512"/>
        <end position="530"/>
    </location>
</feature>
<evidence type="ECO:0000256" key="7">
    <source>
        <dbReference type="ARBA" id="ARBA00023136"/>
    </source>
</evidence>
<keyword evidence="4" id="KW-0133">Cell shape</keyword>
<dbReference type="PANTHER" id="PTHR47019">
    <property type="entry name" value="LIPID II FLIPPASE MURJ"/>
    <property type="match status" value="1"/>
</dbReference>
<feature type="transmembrane region" description="Helical" evidence="10">
    <location>
        <begin position="551"/>
        <end position="572"/>
    </location>
</feature>
<dbReference type="RefSeq" id="WP_110680686.1">
    <property type="nucleotide sequence ID" value="NZ_QJRX01000001.1"/>
</dbReference>
<feature type="transmembrane region" description="Helical" evidence="10">
    <location>
        <begin position="809"/>
        <end position="830"/>
    </location>
</feature>
<keyword evidence="2" id="KW-1003">Cell membrane</keyword>
<dbReference type="GO" id="GO:0034204">
    <property type="term" value="P:lipid translocation"/>
    <property type="evidence" value="ECO:0007669"/>
    <property type="project" value="TreeGrafter"/>
</dbReference>
<evidence type="ECO:0000313" key="12">
    <source>
        <dbReference type="Proteomes" id="UP000248146"/>
    </source>
</evidence>
<evidence type="ECO:0000313" key="11">
    <source>
        <dbReference type="EMBL" id="PYC29545.1"/>
    </source>
</evidence>
<dbReference type="Proteomes" id="UP000248146">
    <property type="component" value="Unassembled WGS sequence"/>
</dbReference>
<evidence type="ECO:0000256" key="8">
    <source>
        <dbReference type="ARBA" id="ARBA00060041"/>
    </source>
</evidence>
<gene>
    <name evidence="11" type="ORF">DMO17_02295</name>
</gene>
<dbReference type="InterPro" id="IPR051050">
    <property type="entry name" value="Lipid_II_flippase_MurJ/MviN"/>
</dbReference>
<evidence type="ECO:0000256" key="2">
    <source>
        <dbReference type="ARBA" id="ARBA00022475"/>
    </source>
</evidence>
<feature type="transmembrane region" description="Helical" evidence="10">
    <location>
        <begin position="143"/>
        <end position="164"/>
    </location>
</feature>
<comment type="caution">
    <text evidence="11">The sequence shown here is derived from an EMBL/GenBank/DDBJ whole genome shotgun (WGS) entry which is preliminary data.</text>
</comment>
<dbReference type="GO" id="GO:0015648">
    <property type="term" value="F:lipid-linked peptidoglycan transporter activity"/>
    <property type="evidence" value="ECO:0007669"/>
    <property type="project" value="TreeGrafter"/>
</dbReference>
<evidence type="ECO:0000256" key="6">
    <source>
        <dbReference type="ARBA" id="ARBA00022989"/>
    </source>
</evidence>
<feature type="transmembrane region" description="Helical" evidence="10">
    <location>
        <begin position="866"/>
        <end position="885"/>
    </location>
</feature>
<feature type="transmembrane region" description="Helical" evidence="10">
    <location>
        <begin position="113"/>
        <end position="136"/>
    </location>
</feature>
<feature type="transmembrane region" description="Helical" evidence="10">
    <location>
        <begin position="767"/>
        <end position="789"/>
    </location>
</feature>
<feature type="transmembrane region" description="Helical" evidence="10">
    <location>
        <begin position="22"/>
        <end position="41"/>
    </location>
</feature>
<comment type="similarity">
    <text evidence="9">Belongs to the MurJ/MviN family.</text>
</comment>
<evidence type="ECO:0000256" key="5">
    <source>
        <dbReference type="ARBA" id="ARBA00022984"/>
    </source>
</evidence>
<feature type="transmembrane region" description="Helical" evidence="10">
    <location>
        <begin position="921"/>
        <end position="943"/>
    </location>
</feature>
<dbReference type="PANTHER" id="PTHR47019:SF1">
    <property type="entry name" value="LIPID II FLIPPASE MURJ"/>
    <property type="match status" value="1"/>
</dbReference>
<evidence type="ECO:0000256" key="1">
    <source>
        <dbReference type="ARBA" id="ARBA00004651"/>
    </source>
</evidence>
<dbReference type="GO" id="GO:0009252">
    <property type="term" value="P:peptidoglycan biosynthetic process"/>
    <property type="evidence" value="ECO:0007669"/>
    <property type="project" value="UniProtKB-KW"/>
</dbReference>
<feature type="transmembrane region" description="Helical" evidence="10">
    <location>
        <begin position="474"/>
        <end position="492"/>
    </location>
</feature>
<proteinExistence type="inferred from homology"/>
<evidence type="ECO:0000256" key="10">
    <source>
        <dbReference type="SAM" id="Phobius"/>
    </source>
</evidence>
<feature type="transmembrane region" description="Helical" evidence="10">
    <location>
        <begin position="85"/>
        <end position="107"/>
    </location>
</feature>
<feature type="transmembrane region" description="Helical" evidence="10">
    <location>
        <begin position="394"/>
        <end position="411"/>
    </location>
</feature>
<dbReference type="InterPro" id="IPR004268">
    <property type="entry name" value="MurJ"/>
</dbReference>
<feature type="transmembrane region" description="Helical" evidence="10">
    <location>
        <begin position="842"/>
        <end position="860"/>
    </location>
</feature>
<feature type="transmembrane region" description="Helical" evidence="10">
    <location>
        <begin position="620"/>
        <end position="639"/>
    </location>
</feature>
<name>A0A2V4L6F2_AQUAC</name>
<protein>
    <submittedName>
        <fullName evidence="11">Uncharacterized protein</fullName>
    </submittedName>
</protein>
<reference evidence="11 12" key="1">
    <citation type="submission" date="2018-06" db="EMBL/GenBank/DDBJ databases">
        <title>Pseudomonas diversity within urban Lake Michigan freshwaters.</title>
        <authorList>
            <person name="Batrich M."/>
            <person name="Hatzopoulos T."/>
            <person name="Putonti C."/>
        </authorList>
    </citation>
    <scope>NUCLEOTIDE SEQUENCE [LARGE SCALE GENOMIC DNA]</scope>
    <source>
        <strain evidence="11 12">MB-090714</strain>
    </source>
</reference>
<keyword evidence="3 10" id="KW-0812">Transmembrane</keyword>
<keyword evidence="6 10" id="KW-1133">Transmembrane helix</keyword>
<comment type="subcellular location">
    <subcellularLocation>
        <location evidence="1">Cell membrane</location>
        <topology evidence="1">Multi-pass membrane protein</topology>
    </subcellularLocation>
</comment>
<organism evidence="11 12">
    <name type="scientific">Aquipseudomonas alcaligenes</name>
    <name type="common">Pseudomonas alcaligenes</name>
    <dbReference type="NCBI Taxonomy" id="43263"/>
    <lineage>
        <taxon>Bacteria</taxon>
        <taxon>Pseudomonadati</taxon>
        <taxon>Pseudomonadota</taxon>
        <taxon>Gammaproteobacteria</taxon>
        <taxon>Pseudomonadales</taxon>
        <taxon>Pseudomonadaceae</taxon>
        <taxon>Aquipseudomonas</taxon>
    </lineage>
</organism>